<evidence type="ECO:0000256" key="8">
    <source>
        <dbReference type="ARBA" id="ARBA00022840"/>
    </source>
</evidence>
<dbReference type="KEGG" id="dpr:Despr_1087"/>
<sequence>MSSVGRTVGLFGGTFDPVHQGHLDLACHVLERCGLDNLLFIPAPRPPHKGRPSASFAHRVAMLEAALVDCPDGGRMRCSAIEAELPEPSYTIHTVEALIRRQPDCRYALVIGADSLFDLPHWYRAAELLALIDLIVVRRDRIEPTAIGTTLATLDSSFQGDEHHHRWRNSTGRTVTYLDDIELPVSSSSIREDLALGREPAMLPSAVLAYIKTHHLYGWRNSA</sequence>
<comment type="catalytic activity">
    <reaction evidence="10 11">
        <text>nicotinate beta-D-ribonucleotide + ATP + H(+) = deamido-NAD(+) + diphosphate</text>
        <dbReference type="Rhea" id="RHEA:22860"/>
        <dbReference type="ChEBI" id="CHEBI:15378"/>
        <dbReference type="ChEBI" id="CHEBI:30616"/>
        <dbReference type="ChEBI" id="CHEBI:33019"/>
        <dbReference type="ChEBI" id="CHEBI:57502"/>
        <dbReference type="ChEBI" id="CHEBI:58437"/>
        <dbReference type="EC" id="2.7.7.18"/>
    </reaction>
</comment>
<dbReference type="PANTHER" id="PTHR39321:SF3">
    <property type="entry name" value="PHOSPHOPANTETHEINE ADENYLYLTRANSFERASE"/>
    <property type="match status" value="1"/>
</dbReference>
<keyword evidence="14" id="KW-1185">Reference proteome</keyword>
<dbReference type="Proteomes" id="UP000006365">
    <property type="component" value="Chromosome"/>
</dbReference>
<evidence type="ECO:0000313" key="13">
    <source>
        <dbReference type="EMBL" id="ADW17259.1"/>
    </source>
</evidence>
<evidence type="ECO:0000256" key="5">
    <source>
        <dbReference type="ARBA" id="ARBA00022679"/>
    </source>
</evidence>
<evidence type="ECO:0000256" key="11">
    <source>
        <dbReference type="HAMAP-Rule" id="MF_00244"/>
    </source>
</evidence>
<dbReference type="PANTHER" id="PTHR39321">
    <property type="entry name" value="NICOTINATE-NUCLEOTIDE ADENYLYLTRANSFERASE-RELATED"/>
    <property type="match status" value="1"/>
</dbReference>
<evidence type="ECO:0000256" key="2">
    <source>
        <dbReference type="ARBA" id="ARBA00005019"/>
    </source>
</evidence>
<keyword evidence="6 11" id="KW-0548">Nucleotidyltransferase</keyword>
<comment type="function">
    <text evidence="1 11">Catalyzes the reversible adenylation of nicotinate mononucleotide (NaMN) to nicotinic acid adenine dinucleotide (NaAD).</text>
</comment>
<organism evidence="13 14">
    <name type="scientific">Desulfobulbus propionicus (strain ATCC 33891 / DSM 2032 / VKM B-1956 / 1pr3)</name>
    <dbReference type="NCBI Taxonomy" id="577650"/>
    <lineage>
        <taxon>Bacteria</taxon>
        <taxon>Pseudomonadati</taxon>
        <taxon>Thermodesulfobacteriota</taxon>
        <taxon>Desulfobulbia</taxon>
        <taxon>Desulfobulbales</taxon>
        <taxon>Desulfobulbaceae</taxon>
        <taxon>Desulfobulbus</taxon>
    </lineage>
</organism>
<dbReference type="SUPFAM" id="SSF52374">
    <property type="entry name" value="Nucleotidylyl transferase"/>
    <property type="match status" value="1"/>
</dbReference>
<dbReference type="EMBL" id="CP002364">
    <property type="protein sequence ID" value="ADW17259.1"/>
    <property type="molecule type" value="Genomic_DNA"/>
</dbReference>
<dbReference type="InterPro" id="IPR004821">
    <property type="entry name" value="Cyt_trans-like"/>
</dbReference>
<accession>A0A7U4DNQ7</accession>
<evidence type="ECO:0000256" key="10">
    <source>
        <dbReference type="ARBA" id="ARBA00048721"/>
    </source>
</evidence>
<dbReference type="Pfam" id="PF01467">
    <property type="entry name" value="CTP_transf_like"/>
    <property type="match status" value="1"/>
</dbReference>
<evidence type="ECO:0000259" key="12">
    <source>
        <dbReference type="Pfam" id="PF01467"/>
    </source>
</evidence>
<reference evidence="13 14" key="1">
    <citation type="journal article" date="2011" name="Stand. Genomic Sci.">
        <title>Complete genome sequence of Desulfobulbus propionicus type strain (1pr3).</title>
        <authorList>
            <person name="Pagani I."/>
            <person name="Lapidus A."/>
            <person name="Nolan M."/>
            <person name="Lucas S."/>
            <person name="Hammon N."/>
            <person name="Deshpande S."/>
            <person name="Cheng J.F."/>
            <person name="Chertkov O."/>
            <person name="Davenport K."/>
            <person name="Tapia R."/>
            <person name="Han C."/>
            <person name="Goodwin L."/>
            <person name="Pitluck S."/>
            <person name="Liolios K."/>
            <person name="Mavromatis K."/>
            <person name="Ivanova N."/>
            <person name="Mikhailova N."/>
            <person name="Pati A."/>
            <person name="Chen A."/>
            <person name="Palaniappan K."/>
            <person name="Land M."/>
            <person name="Hauser L."/>
            <person name="Chang Y.J."/>
            <person name="Jeffries C.D."/>
            <person name="Detter J.C."/>
            <person name="Brambilla E."/>
            <person name="Kannan K.P."/>
            <person name="Djao O.D."/>
            <person name="Rohde M."/>
            <person name="Pukall R."/>
            <person name="Spring S."/>
            <person name="Goker M."/>
            <person name="Sikorski J."/>
            <person name="Woyke T."/>
            <person name="Bristow J."/>
            <person name="Eisen J.A."/>
            <person name="Markowitz V."/>
            <person name="Hugenholtz P."/>
            <person name="Kyrpides N.C."/>
            <person name="Klenk H.P."/>
        </authorList>
    </citation>
    <scope>NUCLEOTIDE SEQUENCE [LARGE SCALE GENOMIC DNA]</scope>
    <source>
        <strain evidence="14">ATCC 33891 / DSM 2032 / 1pr3</strain>
    </source>
</reference>
<keyword evidence="4 11" id="KW-0662">Pyridine nucleotide biosynthesis</keyword>
<dbReference type="InterPro" id="IPR014729">
    <property type="entry name" value="Rossmann-like_a/b/a_fold"/>
</dbReference>
<dbReference type="UniPathway" id="UPA00253">
    <property type="reaction ID" value="UER00332"/>
</dbReference>
<dbReference type="EC" id="2.7.7.18" evidence="11"/>
<evidence type="ECO:0000256" key="4">
    <source>
        <dbReference type="ARBA" id="ARBA00022642"/>
    </source>
</evidence>
<evidence type="ECO:0000256" key="1">
    <source>
        <dbReference type="ARBA" id="ARBA00002324"/>
    </source>
</evidence>
<protein>
    <recommendedName>
        <fullName evidence="11">Probable nicotinate-nucleotide adenylyltransferase</fullName>
        <ecNumber evidence="11">2.7.7.18</ecNumber>
    </recommendedName>
    <alternativeName>
        <fullName evidence="11">Deamido-NAD(+) diphosphorylase</fullName>
    </alternativeName>
    <alternativeName>
        <fullName evidence="11">Deamido-NAD(+) pyrophosphorylase</fullName>
    </alternativeName>
    <alternativeName>
        <fullName evidence="11">Nicotinate mononucleotide adenylyltransferase</fullName>
        <shortName evidence="11">NaMN adenylyltransferase</shortName>
    </alternativeName>
</protein>
<dbReference type="Gene3D" id="3.40.50.620">
    <property type="entry name" value="HUPs"/>
    <property type="match status" value="1"/>
</dbReference>
<name>A0A7U4DNQ7_DESPD</name>
<dbReference type="RefSeq" id="WP_015723802.1">
    <property type="nucleotide sequence ID" value="NC_014972.1"/>
</dbReference>
<dbReference type="NCBIfam" id="TIGR00482">
    <property type="entry name" value="nicotinate (nicotinamide) nucleotide adenylyltransferase"/>
    <property type="match status" value="1"/>
</dbReference>
<gene>
    <name evidence="11" type="primary">nadD</name>
    <name evidence="13" type="ordered locus">Despr_1087</name>
</gene>
<feature type="domain" description="Cytidyltransferase-like" evidence="12">
    <location>
        <begin position="10"/>
        <end position="192"/>
    </location>
</feature>
<dbReference type="GO" id="GO:0005524">
    <property type="term" value="F:ATP binding"/>
    <property type="evidence" value="ECO:0007669"/>
    <property type="project" value="UniProtKB-KW"/>
</dbReference>
<evidence type="ECO:0000256" key="6">
    <source>
        <dbReference type="ARBA" id="ARBA00022695"/>
    </source>
</evidence>
<dbReference type="AlphaFoldDB" id="A0A7U4DNQ7"/>
<evidence type="ECO:0000256" key="7">
    <source>
        <dbReference type="ARBA" id="ARBA00022741"/>
    </source>
</evidence>
<keyword evidence="9 11" id="KW-0520">NAD</keyword>
<comment type="similarity">
    <text evidence="3 11">Belongs to the NadD family.</text>
</comment>
<dbReference type="InterPro" id="IPR005248">
    <property type="entry name" value="NadD/NMNAT"/>
</dbReference>
<keyword evidence="5 11" id="KW-0808">Transferase</keyword>
<keyword evidence="7 11" id="KW-0547">Nucleotide-binding</keyword>
<evidence type="ECO:0000313" key="14">
    <source>
        <dbReference type="Proteomes" id="UP000006365"/>
    </source>
</evidence>
<evidence type="ECO:0000256" key="3">
    <source>
        <dbReference type="ARBA" id="ARBA00009014"/>
    </source>
</evidence>
<comment type="pathway">
    <text evidence="2 11">Cofactor biosynthesis; NAD(+) biosynthesis; deamido-NAD(+) from nicotinate D-ribonucleotide: step 1/1.</text>
</comment>
<keyword evidence="8 11" id="KW-0067">ATP-binding</keyword>
<evidence type="ECO:0000256" key="9">
    <source>
        <dbReference type="ARBA" id="ARBA00023027"/>
    </source>
</evidence>
<dbReference type="CDD" id="cd02165">
    <property type="entry name" value="NMNAT"/>
    <property type="match status" value="1"/>
</dbReference>
<proteinExistence type="inferred from homology"/>
<dbReference type="HAMAP" id="MF_00244">
    <property type="entry name" value="NaMN_adenylyltr"/>
    <property type="match status" value="1"/>
</dbReference>
<dbReference type="GO" id="GO:0004515">
    <property type="term" value="F:nicotinate-nucleotide adenylyltransferase activity"/>
    <property type="evidence" value="ECO:0007669"/>
    <property type="project" value="UniProtKB-UniRule"/>
</dbReference>
<dbReference type="GO" id="GO:0009435">
    <property type="term" value="P:NAD+ biosynthetic process"/>
    <property type="evidence" value="ECO:0007669"/>
    <property type="project" value="UniProtKB-UniRule"/>
</dbReference>
<dbReference type="NCBIfam" id="TIGR00125">
    <property type="entry name" value="cyt_tran_rel"/>
    <property type="match status" value="1"/>
</dbReference>